<keyword evidence="1" id="KW-0812">Transmembrane</keyword>
<evidence type="ECO:0000256" key="1">
    <source>
        <dbReference type="SAM" id="Phobius"/>
    </source>
</evidence>
<sequence>MFVVQYVVVLARMLSLVFNVPKNSFLVHIISCCLSVTNIAHWTLGVVCRRKTDEIAAYFNGILIINPDPLKAPRQAKLHLKDVISTGKFPFSDVSQGEPVRFTLCFLIYAHFIATIMMGLLAVMVLCTMPHFLRSTFPDCAANGDEFVWDFGVHVSFKWVVSLLDIWEAGFGIYLSCAAICLPF</sequence>
<organism evidence="2 3">
    <name type="scientific">Folsomia candida</name>
    <name type="common">Springtail</name>
    <dbReference type="NCBI Taxonomy" id="158441"/>
    <lineage>
        <taxon>Eukaryota</taxon>
        <taxon>Metazoa</taxon>
        <taxon>Ecdysozoa</taxon>
        <taxon>Arthropoda</taxon>
        <taxon>Hexapoda</taxon>
        <taxon>Collembola</taxon>
        <taxon>Entomobryomorpha</taxon>
        <taxon>Isotomoidea</taxon>
        <taxon>Isotomidae</taxon>
        <taxon>Proisotominae</taxon>
        <taxon>Folsomia</taxon>
    </lineage>
</organism>
<dbReference type="AlphaFoldDB" id="A0A226EB20"/>
<reference evidence="2 3" key="1">
    <citation type="submission" date="2015-12" db="EMBL/GenBank/DDBJ databases">
        <title>The genome of Folsomia candida.</title>
        <authorList>
            <person name="Faddeeva A."/>
            <person name="Derks M.F."/>
            <person name="Anvar Y."/>
            <person name="Smit S."/>
            <person name="Van Straalen N."/>
            <person name="Roelofs D."/>
        </authorList>
    </citation>
    <scope>NUCLEOTIDE SEQUENCE [LARGE SCALE GENOMIC DNA]</scope>
    <source>
        <strain evidence="2 3">VU population</strain>
        <tissue evidence="2">Whole body</tissue>
    </source>
</reference>
<name>A0A226EB20_FOLCA</name>
<evidence type="ECO:0000313" key="2">
    <source>
        <dbReference type="EMBL" id="OXA54609.1"/>
    </source>
</evidence>
<dbReference type="Proteomes" id="UP000198287">
    <property type="component" value="Unassembled WGS sequence"/>
</dbReference>
<feature type="transmembrane region" description="Helical" evidence="1">
    <location>
        <begin position="106"/>
        <end position="127"/>
    </location>
</feature>
<keyword evidence="3" id="KW-1185">Reference proteome</keyword>
<protein>
    <submittedName>
        <fullName evidence="2">Uncharacterized protein</fullName>
    </submittedName>
</protein>
<keyword evidence="1" id="KW-1133">Transmembrane helix</keyword>
<gene>
    <name evidence="2" type="ORF">Fcan01_11132</name>
</gene>
<evidence type="ECO:0000313" key="3">
    <source>
        <dbReference type="Proteomes" id="UP000198287"/>
    </source>
</evidence>
<accession>A0A226EB20</accession>
<dbReference type="EMBL" id="LNIX01000005">
    <property type="protein sequence ID" value="OXA54609.1"/>
    <property type="molecule type" value="Genomic_DNA"/>
</dbReference>
<proteinExistence type="predicted"/>
<keyword evidence="1" id="KW-0472">Membrane</keyword>
<comment type="caution">
    <text evidence="2">The sequence shown here is derived from an EMBL/GenBank/DDBJ whole genome shotgun (WGS) entry which is preliminary data.</text>
</comment>